<gene>
    <name evidence="6" type="primary">ZNF606</name>
</gene>
<feature type="compositionally biased region" description="Polar residues" evidence="3">
    <location>
        <begin position="345"/>
        <end position="357"/>
    </location>
</feature>
<dbReference type="InterPro" id="IPR001909">
    <property type="entry name" value="KRAB"/>
</dbReference>
<dbReference type="GO" id="GO:0006355">
    <property type="term" value="P:regulation of DNA-templated transcription"/>
    <property type="evidence" value="ECO:0007669"/>
    <property type="project" value="InterPro"/>
</dbReference>
<dbReference type="PANTHER" id="PTHR38000:SF1">
    <property type="entry name" value="RIKEN CDNA 2900092C05 GENE"/>
    <property type="match status" value="1"/>
</dbReference>
<evidence type="ECO:0000256" key="1">
    <source>
        <dbReference type="ARBA" id="ARBA00004123"/>
    </source>
</evidence>
<evidence type="ECO:0000313" key="7">
    <source>
        <dbReference type="Proteomes" id="UP000001595"/>
    </source>
</evidence>
<keyword evidence="2" id="KW-0539">Nucleus</keyword>
<feature type="region of interest" description="Disordered" evidence="3">
    <location>
        <begin position="297"/>
        <end position="364"/>
    </location>
</feature>
<feature type="region of interest" description="Disordered" evidence="3">
    <location>
        <begin position="176"/>
        <end position="198"/>
    </location>
</feature>
<dbReference type="InterPro" id="IPR036051">
    <property type="entry name" value="KRAB_dom_sf"/>
</dbReference>
<feature type="compositionally biased region" description="Basic and acidic residues" evidence="3">
    <location>
        <begin position="313"/>
        <end position="323"/>
    </location>
</feature>
<keyword evidence="4" id="KW-1133">Transmembrane helix</keyword>
<evidence type="ECO:0000313" key="6">
    <source>
        <dbReference type="Ensembl" id="ENSPPYP00000026830.1"/>
    </source>
</evidence>
<evidence type="ECO:0000256" key="3">
    <source>
        <dbReference type="SAM" id="MobiDB-lite"/>
    </source>
</evidence>
<dbReference type="SMART" id="SM00349">
    <property type="entry name" value="KRAB"/>
    <property type="match status" value="1"/>
</dbReference>
<comment type="subcellular location">
    <subcellularLocation>
        <location evidence="1">Nucleus</location>
    </subcellularLocation>
</comment>
<feature type="compositionally biased region" description="Acidic residues" evidence="3">
    <location>
        <begin position="297"/>
        <end position="306"/>
    </location>
</feature>
<dbReference type="CDD" id="cd07765">
    <property type="entry name" value="KRAB_A-box"/>
    <property type="match status" value="1"/>
</dbReference>
<reference evidence="6" key="2">
    <citation type="submission" date="2025-08" db="UniProtKB">
        <authorList>
            <consortium name="Ensembl"/>
        </authorList>
    </citation>
    <scope>IDENTIFICATION</scope>
</reference>
<dbReference type="InterPro" id="IPR037549">
    <property type="entry name" value="C19orf18"/>
</dbReference>
<dbReference type="GeneTree" id="ENSGT00940000161820"/>
<dbReference type="Gene3D" id="6.10.140.140">
    <property type="match status" value="1"/>
</dbReference>
<dbReference type="PROSITE" id="PS50805">
    <property type="entry name" value="KRAB"/>
    <property type="match status" value="1"/>
</dbReference>
<dbReference type="PANTHER" id="PTHR38000">
    <property type="entry name" value="RIKEN CDNA 2900092C05"/>
    <property type="match status" value="1"/>
</dbReference>
<keyword evidence="4" id="KW-0812">Transmembrane</keyword>
<dbReference type="Proteomes" id="UP000001595">
    <property type="component" value="Chromosome 19"/>
</dbReference>
<protein>
    <submittedName>
        <fullName evidence="6">Zinc finger protein 606</fullName>
    </submittedName>
</protein>
<evidence type="ECO:0000259" key="5">
    <source>
        <dbReference type="PROSITE" id="PS50805"/>
    </source>
</evidence>
<dbReference type="Pfam" id="PF17686">
    <property type="entry name" value="DUF5534"/>
    <property type="match status" value="1"/>
</dbReference>
<reference evidence="6" key="3">
    <citation type="submission" date="2025-09" db="UniProtKB">
        <authorList>
            <consortium name="Ensembl"/>
        </authorList>
    </citation>
    <scope>IDENTIFICATION</scope>
</reference>
<evidence type="ECO:0000256" key="4">
    <source>
        <dbReference type="SAM" id="Phobius"/>
    </source>
</evidence>
<accession>A0A8I5YMI7</accession>
<organism evidence="6 7">
    <name type="scientific">Pongo abelii</name>
    <name type="common">Sumatran orangutan</name>
    <name type="synonym">Pongo pygmaeus abelii</name>
    <dbReference type="NCBI Taxonomy" id="9601"/>
    <lineage>
        <taxon>Eukaryota</taxon>
        <taxon>Metazoa</taxon>
        <taxon>Chordata</taxon>
        <taxon>Craniata</taxon>
        <taxon>Vertebrata</taxon>
        <taxon>Euteleostomi</taxon>
        <taxon>Mammalia</taxon>
        <taxon>Eutheria</taxon>
        <taxon>Euarchontoglires</taxon>
        <taxon>Primates</taxon>
        <taxon>Haplorrhini</taxon>
        <taxon>Catarrhini</taxon>
        <taxon>Hominidae</taxon>
        <taxon>Pongo</taxon>
    </lineage>
</organism>
<keyword evidence="4" id="KW-0472">Membrane</keyword>
<keyword evidence="7" id="KW-1185">Reference proteome</keyword>
<proteinExistence type="predicted"/>
<dbReference type="Pfam" id="PF01352">
    <property type="entry name" value="KRAB"/>
    <property type="match status" value="1"/>
</dbReference>
<sequence length="364" mass="40391">MQRLGRVIASCRHPKPARFSGLECGVGICSVAGQVPGQSVLGMAAINPWASWGALTDQSWGMTAVDPWASWALCPQDPAWHVEGSLEEGRRATGLPAAQVQEPVTFKDVAVDFTQEEWGQLDLVQRTLYRDVMLETYGHLLSVGNQIAKPEVISLLEQGEEPWSVEQACPQRTCSDGLHPTGNITGLPGNKRSQPPRNITKEPKVFFHKTQLPGIRGAASRSTAASPTNPMKFLRNKAIIWHRPALVKVILISSVAFSIALICGMAISYMIYRQAQAEERQQLESLYKNLRIPLLGDEEEGSEDEGESTHPLPENEKELEKFIHSVIRSKRSKNIKKKKLREEQNSVTENKTKNASHNGKMEDL</sequence>
<evidence type="ECO:0000256" key="2">
    <source>
        <dbReference type="ARBA" id="ARBA00023242"/>
    </source>
</evidence>
<feature type="domain" description="KRAB" evidence="5">
    <location>
        <begin position="104"/>
        <end position="175"/>
    </location>
</feature>
<feature type="transmembrane region" description="Helical" evidence="4">
    <location>
        <begin position="245"/>
        <end position="272"/>
    </location>
</feature>
<dbReference type="AlphaFoldDB" id="A0A8I5YMI7"/>
<dbReference type="SUPFAM" id="SSF109640">
    <property type="entry name" value="KRAB domain (Kruppel-associated box)"/>
    <property type="match status" value="1"/>
</dbReference>
<reference evidence="6 7" key="1">
    <citation type="submission" date="2008-02" db="EMBL/GenBank/DDBJ databases">
        <title>A 6x draft sequence assembly of the Pongo pygmaeus abelii genome.</title>
        <authorList>
            <person name="Wilson R.K."/>
            <person name="Mardis E."/>
        </authorList>
    </citation>
    <scope>NUCLEOTIDE SEQUENCE [LARGE SCALE GENOMIC DNA]</scope>
</reference>
<name>A0A8I5YMI7_PONAB</name>
<feature type="compositionally biased region" description="Basic residues" evidence="3">
    <location>
        <begin position="327"/>
        <end position="339"/>
    </location>
</feature>
<dbReference type="Ensembl" id="ENSPPYT00000050601.1">
    <property type="protein sequence ID" value="ENSPPYP00000026830.1"/>
    <property type="gene ID" value="ENSPPYG00000010488.3"/>
</dbReference>